<name>A0A8J3UND1_9ACTN</name>
<gene>
    <name evidence="1" type="ORF">Psi02_55620</name>
</gene>
<accession>A0A8J3UND1</accession>
<evidence type="ECO:0000313" key="2">
    <source>
        <dbReference type="Proteomes" id="UP000644610"/>
    </source>
</evidence>
<sequence>MAPLAVRGKAKVRARYGTGSETGLVGHARCDVAVQRLAELRSRCGIDGDVKAAGCYHLGAADG</sequence>
<keyword evidence="2" id="KW-1185">Reference proteome</keyword>
<evidence type="ECO:0000313" key="1">
    <source>
        <dbReference type="EMBL" id="GII49138.1"/>
    </source>
</evidence>
<organism evidence="1 2">
    <name type="scientific">Planotetraspora silvatica</name>
    <dbReference type="NCBI Taxonomy" id="234614"/>
    <lineage>
        <taxon>Bacteria</taxon>
        <taxon>Bacillati</taxon>
        <taxon>Actinomycetota</taxon>
        <taxon>Actinomycetes</taxon>
        <taxon>Streptosporangiales</taxon>
        <taxon>Streptosporangiaceae</taxon>
        <taxon>Planotetraspora</taxon>
    </lineage>
</organism>
<protein>
    <submittedName>
        <fullName evidence="1">Uncharacterized protein</fullName>
    </submittedName>
</protein>
<proteinExistence type="predicted"/>
<reference evidence="1" key="1">
    <citation type="submission" date="2021-01" db="EMBL/GenBank/DDBJ databases">
        <title>Whole genome shotgun sequence of Planotetraspora silvatica NBRC 100141.</title>
        <authorList>
            <person name="Komaki H."/>
            <person name="Tamura T."/>
        </authorList>
    </citation>
    <scope>NUCLEOTIDE SEQUENCE</scope>
    <source>
        <strain evidence="1">NBRC 100141</strain>
    </source>
</reference>
<dbReference type="EMBL" id="BOOQ01000039">
    <property type="protein sequence ID" value="GII49138.1"/>
    <property type="molecule type" value="Genomic_DNA"/>
</dbReference>
<dbReference type="AlphaFoldDB" id="A0A8J3UND1"/>
<comment type="caution">
    <text evidence="1">The sequence shown here is derived from an EMBL/GenBank/DDBJ whole genome shotgun (WGS) entry which is preliminary data.</text>
</comment>
<dbReference type="Proteomes" id="UP000644610">
    <property type="component" value="Unassembled WGS sequence"/>
</dbReference>